<name>A0A844AUX8_9RHOB</name>
<keyword evidence="3" id="KW-1185">Reference proteome</keyword>
<comment type="caution">
    <text evidence="2">The sequence shown here is derived from an EMBL/GenBank/DDBJ whole genome shotgun (WGS) entry which is preliminary data.</text>
</comment>
<organism evidence="2 3">
    <name type="scientific">Tritonibacter aquimaris</name>
    <dbReference type="NCBI Taxonomy" id="2663379"/>
    <lineage>
        <taxon>Bacteria</taxon>
        <taxon>Pseudomonadati</taxon>
        <taxon>Pseudomonadota</taxon>
        <taxon>Alphaproteobacteria</taxon>
        <taxon>Rhodobacterales</taxon>
        <taxon>Paracoccaceae</taxon>
        <taxon>Tritonibacter</taxon>
    </lineage>
</organism>
<keyword evidence="1" id="KW-0732">Signal</keyword>
<feature type="chain" id="PRO_5032584955" evidence="1">
    <location>
        <begin position="19"/>
        <end position="257"/>
    </location>
</feature>
<dbReference type="RefSeq" id="WP_153548146.1">
    <property type="nucleotide sequence ID" value="NZ_WIXK01000005.1"/>
</dbReference>
<reference evidence="2 3" key="1">
    <citation type="submission" date="2019-10" db="EMBL/GenBank/DDBJ databases">
        <title>Epibacterium sp. nov., isolated from seawater.</title>
        <authorList>
            <person name="Zhang X."/>
            <person name="Li N."/>
        </authorList>
    </citation>
    <scope>NUCLEOTIDE SEQUENCE [LARGE SCALE GENOMIC DNA]</scope>
    <source>
        <strain evidence="2 3">SM1969</strain>
    </source>
</reference>
<dbReference type="EMBL" id="WIXK01000005">
    <property type="protein sequence ID" value="MQY43258.1"/>
    <property type="molecule type" value="Genomic_DNA"/>
</dbReference>
<evidence type="ECO:0000313" key="3">
    <source>
        <dbReference type="Proteomes" id="UP000436694"/>
    </source>
</evidence>
<accession>A0A844AUX8</accession>
<proteinExistence type="predicted"/>
<evidence type="ECO:0000313" key="2">
    <source>
        <dbReference type="EMBL" id="MQY43258.1"/>
    </source>
</evidence>
<dbReference type="Proteomes" id="UP000436694">
    <property type="component" value="Unassembled WGS sequence"/>
</dbReference>
<dbReference type="AlphaFoldDB" id="A0A844AUX8"/>
<feature type="signal peptide" evidence="1">
    <location>
        <begin position="1"/>
        <end position="18"/>
    </location>
</feature>
<evidence type="ECO:0000256" key="1">
    <source>
        <dbReference type="SAM" id="SignalP"/>
    </source>
</evidence>
<gene>
    <name evidence="2" type="ORF">GG681_11455</name>
</gene>
<protein>
    <submittedName>
        <fullName evidence="2">Uncharacterized protein</fullName>
    </submittedName>
</protein>
<sequence length="257" mass="28855">MLRSAFLALSLMPALACAEPLFPNSVVSNDIDFIKTSDPSLFHCMRYVGKERKEMPDKRGGALFADGVHVFETRFQDGAQIGVWVHPDIGDRTAAKRVVEQLVGPLGRLPSLMRVNLDHVVIHKGDETAFAEDLGRFFVLYDQNMAKRIRTHDLEETVFHETVHATLDHAFASNKGWKEAQRRDGGFVTTYAANHPDGEDLAETALFAMTYFHHPERLPASVRTKLEQQVPNRLEFLSGLFGADKVMQLKLRAVPPC</sequence>